<evidence type="ECO:0000313" key="1">
    <source>
        <dbReference type="EMBL" id="GKT47611.1"/>
    </source>
</evidence>
<gene>
    <name evidence="1" type="ORF">ColSpa_07792</name>
</gene>
<sequence>MKRFVQNMGTRKAFKDLGVDLKDPARCDLNYVYKVATAAVEQRDGTGSLRACKDFARKCFKSANKRDTALGAIMSMIPGDVYGSVISGGVMTILASWGRVNCVTNV</sequence>
<comment type="caution">
    <text evidence="1">The sequence shown here is derived from an EMBL/GenBank/DDBJ whole genome shotgun (WGS) entry which is preliminary data.</text>
</comment>
<accession>A0AA37UJ90</accession>
<dbReference type="EMBL" id="BQXU01000020">
    <property type="protein sequence ID" value="GKT47611.1"/>
    <property type="molecule type" value="Genomic_DNA"/>
</dbReference>
<dbReference type="RefSeq" id="XP_049129961.1">
    <property type="nucleotide sequence ID" value="XM_049274004.1"/>
</dbReference>
<name>A0AA37UJ90_9PEZI</name>
<organism evidence="1 2">
    <name type="scientific">Colletotrichum spaethianum</name>
    <dbReference type="NCBI Taxonomy" id="700344"/>
    <lineage>
        <taxon>Eukaryota</taxon>
        <taxon>Fungi</taxon>
        <taxon>Dikarya</taxon>
        <taxon>Ascomycota</taxon>
        <taxon>Pezizomycotina</taxon>
        <taxon>Sordariomycetes</taxon>
        <taxon>Hypocreomycetidae</taxon>
        <taxon>Glomerellales</taxon>
        <taxon>Glomerellaceae</taxon>
        <taxon>Colletotrichum</taxon>
        <taxon>Colletotrichum spaethianum species complex</taxon>
    </lineage>
</organism>
<dbReference type="GeneID" id="73328594"/>
<keyword evidence="2" id="KW-1185">Reference proteome</keyword>
<dbReference type="AlphaFoldDB" id="A0AA37UJ90"/>
<evidence type="ECO:0000313" key="2">
    <source>
        <dbReference type="Proteomes" id="UP001055115"/>
    </source>
</evidence>
<dbReference type="Proteomes" id="UP001055115">
    <property type="component" value="Unassembled WGS sequence"/>
</dbReference>
<reference evidence="1 2" key="1">
    <citation type="submission" date="2022-03" db="EMBL/GenBank/DDBJ databases">
        <title>Genome data of Colletotrichum spp.</title>
        <authorList>
            <person name="Utami Y.D."/>
            <person name="Hiruma K."/>
        </authorList>
    </citation>
    <scope>NUCLEOTIDE SEQUENCE [LARGE SCALE GENOMIC DNA]</scope>
    <source>
        <strain evidence="1 2">MAFF 239500</strain>
    </source>
</reference>
<protein>
    <submittedName>
        <fullName evidence="1">Uncharacterized protein</fullName>
    </submittedName>
</protein>
<proteinExistence type="predicted"/>